<dbReference type="RefSeq" id="WP_343778038.1">
    <property type="nucleotide sequence ID" value="NZ_BAAADQ010000006.1"/>
</dbReference>
<proteinExistence type="predicted"/>
<feature type="compositionally biased region" description="Polar residues" evidence="1">
    <location>
        <begin position="358"/>
        <end position="370"/>
    </location>
</feature>
<gene>
    <name evidence="3" type="ORF">ABNG02_13890</name>
    <name evidence="2" type="ORF">GCM10008994_15570</name>
</gene>
<dbReference type="Proteomes" id="UP001501425">
    <property type="component" value="Unassembled WGS sequence"/>
</dbReference>
<sequence length="979" mass="108524">MPAPNQAQSGRFQPAGQGHERGVHLVGPTTQNDAAGIHCGSVSPRLTEWIPELLDQLREATTERVRTQTPHTNPWRASTSLLDTTLPEWNSLENTWDDATAEAVAYTQAITELALVDGDTVSSYHTQRRDELRDTVHTVGTGRGAVNAGLGALAKGPVALHREFDATPRAITLALDGAAWTDLTDRRTGVRALAAIAVLAAGFDVRVVVSPALQRHLTRRYPQWCEIHLDLTQSRDGSHPHPHRVQSHEPTTDERHPAWQALDGLERTPGKRRLLTNLDATTGRTYQDLENDDAIDIEAGTVSRYILDLETRGLVDVDRRGTHHSVTLSERGQTAVAGYLDAADDLVHPEQRRLTDDLTATTHDVTSTVSPRRGDPTGDTPPSLEEWLAATGDPDADGEFVQWLRGPDTVDETHLHDRFTIPAQDDSVTLVDDTPTPFDDGRVGYLSHISGEAQVVLQWGGPLATLGRLAAVLLSDKALSKILTPSRFGRAFEAIHRGDLEQDAPRVLCRGHQVGWYSEDEHTYEAWRERITTVRDTLLARVAKHTNSTNTAARSELFEDLHGLVASATHLYHAIDVDLTTTIRLPDTEALTRNSTQRRQLCTFLAKTVPKQSVYGVHSGYRMLFEDRPPKLRRRLPYDVGPDATMDLTMSWVLAGPTITDLRDSIQEALTSELTAVREAIAEGTETVPTLSIPVVDGTTYPAIRRVIDEIVMTHDAQWTSRERQRLVRLCLRSFGPADTTRRACPYDVVVSLLRALNESQSPTVAAVERAAATLSGERFRPDLVPTATALYATLLRADEPLGRSELLERAGIAASSYDRRIGAVQALTRVQAVQVDGHRRWVTTDEPGHASPQPSPYPGHPHSWLPLLTHRSRTHSVGFAPTLWVPLRVGWRHPHRILTRDQQAPTVTCFDTALPVNQWRLRWEDYTATTDAQTHHSHRPAALLETTTHEPRMTPQYYAPTASLLDHRRPLSPRGTSQ</sequence>
<comment type="caution">
    <text evidence="2">The sequence shown here is derived from an EMBL/GenBank/DDBJ whole genome shotgun (WGS) entry which is preliminary data.</text>
</comment>
<feature type="compositionally biased region" description="Polar residues" evidence="1">
    <location>
        <begin position="1"/>
        <end position="11"/>
    </location>
</feature>
<feature type="region of interest" description="Disordered" evidence="1">
    <location>
        <begin position="1"/>
        <end position="39"/>
    </location>
</feature>
<accession>A0AAV3SR70</accession>
<evidence type="ECO:0000313" key="3">
    <source>
        <dbReference type="EMBL" id="MEZ3168417.1"/>
    </source>
</evidence>
<evidence type="ECO:0000313" key="5">
    <source>
        <dbReference type="Proteomes" id="UP001567571"/>
    </source>
</evidence>
<reference evidence="3 5" key="3">
    <citation type="submission" date="2024-06" db="EMBL/GenBank/DDBJ databases">
        <title>Halorubrum miltondacostae sp. nov., a potential PHA producer isolated from an inland solar saltern in Rio Maior, Portugal.</title>
        <authorList>
            <person name="Albuquerque L."/>
            <person name="Viver T."/>
            <person name="Barroso C."/>
            <person name="Claudino R."/>
            <person name="Galvan M."/>
            <person name="Simoes G."/>
            <person name="Lobo Da Cunha A."/>
            <person name="Egas C."/>
        </authorList>
    </citation>
    <scope>NUCLEOTIDE SEQUENCE [LARGE SCALE GENOMIC DNA]</scope>
    <source>
        <strain evidence="3 5">DSM 18646</strain>
    </source>
</reference>
<protein>
    <submittedName>
        <fullName evidence="2">Plasmid replication protein RepH</fullName>
    </submittedName>
</protein>
<dbReference type="EMBL" id="BAAADQ010000006">
    <property type="protein sequence ID" value="GAA0541375.1"/>
    <property type="molecule type" value="Genomic_DNA"/>
</dbReference>
<feature type="region of interest" description="Disordered" evidence="1">
    <location>
        <begin position="355"/>
        <end position="382"/>
    </location>
</feature>
<organism evidence="2 4">
    <name type="scientific">Halorubrum ejinorense</name>
    <dbReference type="NCBI Taxonomy" id="425309"/>
    <lineage>
        <taxon>Archaea</taxon>
        <taxon>Methanobacteriati</taxon>
        <taxon>Methanobacteriota</taxon>
        <taxon>Stenosarchaea group</taxon>
        <taxon>Halobacteria</taxon>
        <taxon>Halobacteriales</taxon>
        <taxon>Haloferacaceae</taxon>
        <taxon>Halorubrum</taxon>
    </lineage>
</organism>
<feature type="region of interest" description="Disordered" evidence="1">
    <location>
        <begin position="233"/>
        <end position="255"/>
    </location>
</feature>
<evidence type="ECO:0000313" key="4">
    <source>
        <dbReference type="Proteomes" id="UP001501425"/>
    </source>
</evidence>
<feature type="compositionally biased region" description="Basic and acidic residues" evidence="1">
    <location>
        <begin position="246"/>
        <end position="255"/>
    </location>
</feature>
<evidence type="ECO:0000256" key="1">
    <source>
        <dbReference type="SAM" id="MobiDB-lite"/>
    </source>
</evidence>
<dbReference type="EMBL" id="JBEDNW010000008">
    <property type="protein sequence ID" value="MEZ3168417.1"/>
    <property type="molecule type" value="Genomic_DNA"/>
</dbReference>
<reference evidence="2" key="2">
    <citation type="submission" date="2023-12" db="EMBL/GenBank/DDBJ databases">
        <authorList>
            <person name="Sun Q."/>
            <person name="Inoue M."/>
        </authorList>
    </citation>
    <scope>NUCLEOTIDE SEQUENCE</scope>
    <source>
        <strain evidence="2">JCM 14265</strain>
    </source>
</reference>
<dbReference type="AlphaFoldDB" id="A0AAV3SR70"/>
<reference evidence="2" key="1">
    <citation type="journal article" date="2014" name="Int. J. Syst. Evol. Microbiol.">
        <title>Complete genome sequence of Corynebacterium casei LMG S-19264T (=DSM 44701T), isolated from a smear-ripened cheese.</title>
        <authorList>
            <consortium name="US DOE Joint Genome Institute (JGI-PGF)"/>
            <person name="Walter F."/>
            <person name="Albersmeier A."/>
            <person name="Kalinowski J."/>
            <person name="Ruckert C."/>
        </authorList>
    </citation>
    <scope>NUCLEOTIDE SEQUENCE</scope>
    <source>
        <strain evidence="2">JCM 14265</strain>
    </source>
</reference>
<evidence type="ECO:0000313" key="2">
    <source>
        <dbReference type="EMBL" id="GAA0541375.1"/>
    </source>
</evidence>
<dbReference type="Proteomes" id="UP001567571">
    <property type="component" value="Unassembled WGS sequence"/>
</dbReference>
<feature type="region of interest" description="Disordered" evidence="1">
    <location>
        <begin position="931"/>
        <end position="979"/>
    </location>
</feature>
<name>A0AAV3SR70_9EURY</name>
<keyword evidence="5" id="KW-1185">Reference proteome</keyword>